<dbReference type="RefSeq" id="WP_119951931.1">
    <property type="nucleotide sequence ID" value="NZ_QZEZ01000012.1"/>
</dbReference>
<keyword evidence="2" id="KW-0812">Transmembrane</keyword>
<evidence type="ECO:0000256" key="1">
    <source>
        <dbReference type="SAM" id="MobiDB-lite"/>
    </source>
</evidence>
<evidence type="ECO:0000313" key="5">
    <source>
        <dbReference type="Proteomes" id="UP000265614"/>
    </source>
</evidence>
<keyword evidence="2" id="KW-0472">Membrane</keyword>
<feature type="signal peptide" evidence="3">
    <location>
        <begin position="1"/>
        <end position="20"/>
    </location>
</feature>
<evidence type="ECO:0000313" key="4">
    <source>
        <dbReference type="EMBL" id="RJK92796.1"/>
    </source>
</evidence>
<dbReference type="EMBL" id="QZEZ01000012">
    <property type="protein sequence ID" value="RJK92796.1"/>
    <property type="molecule type" value="Genomic_DNA"/>
</dbReference>
<organism evidence="4 5">
    <name type="scientific">Vallicoccus soli</name>
    <dbReference type="NCBI Taxonomy" id="2339232"/>
    <lineage>
        <taxon>Bacteria</taxon>
        <taxon>Bacillati</taxon>
        <taxon>Actinomycetota</taxon>
        <taxon>Actinomycetes</taxon>
        <taxon>Motilibacterales</taxon>
        <taxon>Vallicoccaceae</taxon>
        <taxon>Vallicoccus</taxon>
    </lineage>
</organism>
<dbReference type="AlphaFoldDB" id="A0A3A3YUQ6"/>
<feature type="transmembrane region" description="Helical" evidence="2">
    <location>
        <begin position="37"/>
        <end position="55"/>
    </location>
</feature>
<comment type="caution">
    <text evidence="4">The sequence shown here is derived from an EMBL/GenBank/DDBJ whole genome shotgun (WGS) entry which is preliminary data.</text>
</comment>
<dbReference type="Proteomes" id="UP000265614">
    <property type="component" value="Unassembled WGS sequence"/>
</dbReference>
<gene>
    <name evidence="4" type="ORF">D5H78_18250</name>
</gene>
<keyword evidence="3" id="KW-0732">Signal</keyword>
<protein>
    <submittedName>
        <fullName evidence="4">Uncharacterized protein</fullName>
    </submittedName>
</protein>
<evidence type="ECO:0000256" key="3">
    <source>
        <dbReference type="SAM" id="SignalP"/>
    </source>
</evidence>
<dbReference type="PROSITE" id="PS51257">
    <property type="entry name" value="PROKAR_LIPOPROTEIN"/>
    <property type="match status" value="1"/>
</dbReference>
<keyword evidence="5" id="KW-1185">Reference proteome</keyword>
<accession>A0A3A3YUQ6</accession>
<evidence type="ECO:0000256" key="2">
    <source>
        <dbReference type="SAM" id="Phobius"/>
    </source>
</evidence>
<feature type="region of interest" description="Disordered" evidence="1">
    <location>
        <begin position="62"/>
        <end position="93"/>
    </location>
</feature>
<reference evidence="4 5" key="1">
    <citation type="submission" date="2018-09" db="EMBL/GenBank/DDBJ databases">
        <title>YIM 75000 draft genome.</title>
        <authorList>
            <person name="Tang S."/>
            <person name="Feng Y."/>
        </authorList>
    </citation>
    <scope>NUCLEOTIDE SEQUENCE [LARGE SCALE GENOMIC DNA]</scope>
    <source>
        <strain evidence="4 5">YIM 75000</strain>
    </source>
</reference>
<proteinExistence type="predicted"/>
<keyword evidence="2" id="KW-1133">Transmembrane helix</keyword>
<feature type="chain" id="PRO_5038502886" evidence="3">
    <location>
        <begin position="21"/>
        <end position="93"/>
    </location>
</feature>
<sequence>MSPRALALLGGLLACAPALHGAYVTGAVAEEQALSRSAVVLLAALVAGHLLHALVSSYAAGAEEEPEAEDAVPARRSTDLARTGPPDPLEAQP</sequence>
<name>A0A3A3YUQ6_9ACTN</name>